<protein>
    <submittedName>
        <fullName evidence="1">Uncharacterized protein</fullName>
    </submittedName>
</protein>
<gene>
    <name evidence="2" type="ORF">AFERRI_10630</name>
    <name evidence="1" type="ORF">AFERRI_400347</name>
</gene>
<name>A0A060UQM7_9PROT</name>
<proteinExistence type="predicted"/>
<keyword evidence="3" id="KW-1185">Reference proteome</keyword>
<reference evidence="1" key="2">
    <citation type="submission" date="2014-07" db="EMBL/GenBank/DDBJ databases">
        <title>Initial genome analysis of the psychrotolerant acidophile Acidithiobacillus ferrivorans CF27: insights into iron and sulfur oxidation pathways and into biofilm formation.</title>
        <authorList>
            <person name="Talla E."/>
            <person name="Hedrich S."/>
            <person name="Mangenot S."/>
            <person name="Ji B."/>
            <person name="Johnson D.B."/>
            <person name="Barbe V."/>
            <person name="Bonnefoy V."/>
        </authorList>
    </citation>
    <scope>NUCLEOTIDE SEQUENCE [LARGE SCALE GENOMIC DNA]</scope>
    <source>
        <strain evidence="1">CF27</strain>
    </source>
</reference>
<reference evidence="1" key="1">
    <citation type="submission" date="2014-03" db="EMBL/GenBank/DDBJ databases">
        <authorList>
            <person name="Genoscope - CEA"/>
        </authorList>
    </citation>
    <scope>NUCLEOTIDE SEQUENCE [LARGE SCALE GENOMIC DNA]</scope>
    <source>
        <strain evidence="1">CF27</strain>
    </source>
</reference>
<sequence length="130" mass="14609">MLSQNNPDRLSFAETQPGDEFYLVGTSRFTGAPVSVTFYQVLRAGKRDIVYTAIDSGFEKRIARTATLQNAYLTKEEVVWAEEAIRLNKKQLAARRAIETNKSEAIPEDLADRIIAWGQALESQNGKSRE</sequence>
<dbReference type="AlphaFoldDB" id="A0A060UQM7"/>
<dbReference type="RefSeq" id="WP_035193106.1">
    <property type="nucleotide sequence ID" value="NZ_CCCS020000035.1"/>
</dbReference>
<reference evidence="2 3" key="3">
    <citation type="submission" date="2017-03" db="EMBL/GenBank/DDBJ databases">
        <authorList>
            <person name="Regsiter A."/>
            <person name="William W."/>
        </authorList>
    </citation>
    <scope>NUCLEOTIDE SEQUENCE [LARGE SCALE GENOMIC DNA]</scope>
    <source>
        <strain evidence="2">PRJEB5721</strain>
    </source>
</reference>
<organism evidence="1">
    <name type="scientific">Acidithiobacillus ferrivorans</name>
    <dbReference type="NCBI Taxonomy" id="160808"/>
    <lineage>
        <taxon>Bacteria</taxon>
        <taxon>Pseudomonadati</taxon>
        <taxon>Pseudomonadota</taxon>
        <taxon>Acidithiobacillia</taxon>
        <taxon>Acidithiobacillales</taxon>
        <taxon>Acidithiobacillaceae</taxon>
        <taxon>Acidithiobacillus</taxon>
    </lineage>
</organism>
<evidence type="ECO:0000313" key="1">
    <source>
        <dbReference type="EMBL" id="CDQ10566.1"/>
    </source>
</evidence>
<dbReference type="EMBL" id="LT841305">
    <property type="protein sequence ID" value="SMH64597.1"/>
    <property type="molecule type" value="Genomic_DNA"/>
</dbReference>
<evidence type="ECO:0000313" key="3">
    <source>
        <dbReference type="Proteomes" id="UP000193925"/>
    </source>
</evidence>
<accession>A0A060UQM7</accession>
<dbReference type="Proteomes" id="UP000193925">
    <property type="component" value="Chromosome AFERRI"/>
</dbReference>
<dbReference type="EMBL" id="CCCS020000035">
    <property type="protein sequence ID" value="CDQ10566.1"/>
    <property type="molecule type" value="Genomic_DNA"/>
</dbReference>
<evidence type="ECO:0000313" key="2">
    <source>
        <dbReference type="EMBL" id="SMH64597.1"/>
    </source>
</evidence>